<accession>A0A0V1N2F8</accession>
<dbReference type="AlphaFoldDB" id="A0A0V1N2F8"/>
<evidence type="ECO:0000313" key="2">
    <source>
        <dbReference type="Proteomes" id="UP000054843"/>
    </source>
</evidence>
<reference evidence="1 2" key="1">
    <citation type="submission" date="2015-01" db="EMBL/GenBank/DDBJ databases">
        <title>Evolution of Trichinella species and genotypes.</title>
        <authorList>
            <person name="Korhonen P.K."/>
            <person name="Edoardo P."/>
            <person name="Giuseppe L.R."/>
            <person name="Gasser R.B."/>
        </authorList>
    </citation>
    <scope>NUCLEOTIDE SEQUENCE [LARGE SCALE GENOMIC DNA]</scope>
    <source>
        <strain evidence="1">ISS1980</strain>
    </source>
</reference>
<protein>
    <submittedName>
        <fullName evidence="1">Uncharacterized protein</fullName>
    </submittedName>
</protein>
<gene>
    <name evidence="1" type="ORF">T10_13259</name>
</gene>
<comment type="caution">
    <text evidence="1">The sequence shown here is derived from an EMBL/GenBank/DDBJ whole genome shotgun (WGS) entry which is preliminary data.</text>
</comment>
<name>A0A0V1N2F8_9BILA</name>
<dbReference type="EMBL" id="JYDO01000015">
    <property type="protein sequence ID" value="KRZ78012.1"/>
    <property type="molecule type" value="Genomic_DNA"/>
</dbReference>
<keyword evidence="2" id="KW-1185">Reference proteome</keyword>
<organism evidence="1 2">
    <name type="scientific">Trichinella papuae</name>
    <dbReference type="NCBI Taxonomy" id="268474"/>
    <lineage>
        <taxon>Eukaryota</taxon>
        <taxon>Metazoa</taxon>
        <taxon>Ecdysozoa</taxon>
        <taxon>Nematoda</taxon>
        <taxon>Enoplea</taxon>
        <taxon>Dorylaimia</taxon>
        <taxon>Trichinellida</taxon>
        <taxon>Trichinellidae</taxon>
        <taxon>Trichinella</taxon>
    </lineage>
</organism>
<sequence length="62" mass="6903">MNTVYTYPSLWLRYAMNLFCDCISNKIACQASKQASENLSVCCVLVLLAMKGSISIDVFLMS</sequence>
<dbReference type="Proteomes" id="UP000054843">
    <property type="component" value="Unassembled WGS sequence"/>
</dbReference>
<proteinExistence type="predicted"/>
<evidence type="ECO:0000313" key="1">
    <source>
        <dbReference type="EMBL" id="KRZ78012.1"/>
    </source>
</evidence>